<dbReference type="RefSeq" id="WP_210117791.1">
    <property type="nucleotide sequence ID" value="NZ_CP054257.1"/>
</dbReference>
<reference evidence="1" key="2">
    <citation type="journal article" date="2021" name="Microbiol. Resour. Announc.">
        <title>Complete Genome Sequences of Three Human Oral Treponema parvum Isolates.</title>
        <authorList>
            <person name="Zeng H."/>
            <person name="Watt R.M."/>
        </authorList>
    </citation>
    <scope>NUCLEOTIDE SEQUENCE</scope>
    <source>
        <strain evidence="1">ATCC 700773</strain>
    </source>
</reference>
<dbReference type="Gene3D" id="3.40.1130.10">
    <property type="entry name" value="Glycerol-3-phosphate (1)-acyltransferase"/>
    <property type="match status" value="1"/>
</dbReference>
<keyword evidence="1" id="KW-0808">Transferase</keyword>
<keyword evidence="1" id="KW-0012">Acyltransferase</keyword>
<proteinExistence type="predicted"/>
<dbReference type="GO" id="GO:0016746">
    <property type="term" value="F:acyltransferase activity"/>
    <property type="evidence" value="ECO:0007669"/>
    <property type="project" value="UniProtKB-KW"/>
</dbReference>
<dbReference type="SUPFAM" id="SSF69593">
    <property type="entry name" value="Glycerol-3-phosphate (1)-acyltransferase"/>
    <property type="match status" value="1"/>
</dbReference>
<dbReference type="AlphaFoldDB" id="A0A975EY75"/>
<protein>
    <submittedName>
        <fullName evidence="1">1-acyl-sn-glycerol-3-phosphate acyltransferase</fullName>
    </submittedName>
</protein>
<dbReference type="Proteomes" id="UP000671995">
    <property type="component" value="Chromosome"/>
</dbReference>
<reference evidence="1" key="1">
    <citation type="submission" date="2020-05" db="EMBL/GenBank/DDBJ databases">
        <authorList>
            <person name="Zeng H."/>
            <person name="Chan Y.K."/>
            <person name="Watt R.M."/>
        </authorList>
    </citation>
    <scope>NUCLEOTIDE SEQUENCE</scope>
    <source>
        <strain evidence="1">ATCC 700773</strain>
    </source>
</reference>
<dbReference type="EMBL" id="CP054257">
    <property type="protein sequence ID" value="QTQ10997.1"/>
    <property type="molecule type" value="Genomic_DNA"/>
</dbReference>
<accession>A0A975EY75</accession>
<name>A0A975EY75_9SPIR</name>
<evidence type="ECO:0000313" key="2">
    <source>
        <dbReference type="Proteomes" id="UP000671995"/>
    </source>
</evidence>
<organism evidence="1 2">
    <name type="scientific">Treponema parvum</name>
    <dbReference type="NCBI Taxonomy" id="138851"/>
    <lineage>
        <taxon>Bacteria</taxon>
        <taxon>Pseudomonadati</taxon>
        <taxon>Spirochaetota</taxon>
        <taxon>Spirochaetia</taxon>
        <taxon>Spirochaetales</taxon>
        <taxon>Treponemataceae</taxon>
        <taxon>Treponema</taxon>
    </lineage>
</organism>
<gene>
    <name evidence="1" type="ORF">HRI96_01595</name>
</gene>
<evidence type="ECO:0000313" key="1">
    <source>
        <dbReference type="EMBL" id="QTQ10997.1"/>
    </source>
</evidence>
<sequence length="305" mass="35099">MALSLRQKYGKYFSLMSSLTKAAPKIDATNVYEEANIETRKVMYSMLKENMLPGTRLENVENFKAFNEAVKNGKRGLILMEHYSNMDLPALIYQLACYKEPWGKELSDRIVAIAGMKLNEENPMVRAWAEGFTRVIIYPSRSLDSIENKEIPEEEKLAEKKRARAINLAAMRAIDACKKRGQVILVFPAGTRYRPGNPETKRGLREVDSYLRMFDVMILVSINGNCLRLDPENTDDMLADLVYEDIIIQASSPVIECKKFREDILNKLPKDDPDPKQKVVNEIMSIFDKQHDEIEKIREKEIEKI</sequence>